<dbReference type="InterPro" id="IPR009656">
    <property type="entry name" value="PHB_depo_C"/>
</dbReference>
<dbReference type="InterPro" id="IPR010915">
    <property type="entry name" value="PHB_depoly_PhaZ"/>
</dbReference>
<dbReference type="RefSeq" id="WP_012349206.1">
    <property type="nucleotide sequence ID" value="NC_010524.1"/>
</dbReference>
<accession>B1XYM9</accession>
<proteinExistence type="predicted"/>
<keyword evidence="3" id="KW-1185">Reference proteome</keyword>
<dbReference type="Pfam" id="PF06850">
    <property type="entry name" value="PHB_depo_C"/>
    <property type="match status" value="1"/>
</dbReference>
<dbReference type="eggNOG" id="COG4553">
    <property type="taxonomic scope" value="Bacteria"/>
</dbReference>
<dbReference type="OrthoDB" id="9800634at2"/>
<dbReference type="PANTHER" id="PTHR36837:SF4">
    <property type="entry name" value="BLR0908 PROTEIN"/>
    <property type="match status" value="1"/>
</dbReference>
<dbReference type="PANTHER" id="PTHR36837">
    <property type="entry name" value="POLY(3-HYDROXYALKANOATE) POLYMERASE SUBUNIT PHAC"/>
    <property type="match status" value="1"/>
</dbReference>
<dbReference type="SUPFAM" id="SSF53474">
    <property type="entry name" value="alpha/beta-Hydrolases"/>
    <property type="match status" value="1"/>
</dbReference>
<dbReference type="AlphaFoldDB" id="B1XYM9"/>
<reference evidence="2 3" key="1">
    <citation type="submission" date="2008-03" db="EMBL/GenBank/DDBJ databases">
        <title>Complete sequence of Leptothrix cholodnii SP-6.</title>
        <authorList>
            <consortium name="US DOE Joint Genome Institute"/>
            <person name="Copeland A."/>
            <person name="Lucas S."/>
            <person name="Lapidus A."/>
            <person name="Glavina del Rio T."/>
            <person name="Dalin E."/>
            <person name="Tice H."/>
            <person name="Bruce D."/>
            <person name="Goodwin L."/>
            <person name="Pitluck S."/>
            <person name="Chertkov O."/>
            <person name="Brettin T."/>
            <person name="Detter J.C."/>
            <person name="Han C."/>
            <person name="Kuske C.R."/>
            <person name="Schmutz J."/>
            <person name="Larimer F."/>
            <person name="Land M."/>
            <person name="Hauser L."/>
            <person name="Kyrpides N."/>
            <person name="Lykidis A."/>
            <person name="Emerson D."/>
            <person name="Richardson P."/>
        </authorList>
    </citation>
    <scope>NUCLEOTIDE SEQUENCE [LARGE SCALE GENOMIC DNA]</scope>
    <source>
        <strain evidence="3">ATCC 51168 / LMG 8142 / SP-6</strain>
    </source>
</reference>
<organism evidence="2 3">
    <name type="scientific">Leptothrix cholodnii (strain ATCC 51168 / LMG 8142 / SP-6)</name>
    <name type="common">Leptothrix discophora (strain SP-6)</name>
    <dbReference type="NCBI Taxonomy" id="395495"/>
    <lineage>
        <taxon>Bacteria</taxon>
        <taxon>Pseudomonadati</taxon>
        <taxon>Pseudomonadota</taxon>
        <taxon>Betaproteobacteria</taxon>
        <taxon>Burkholderiales</taxon>
        <taxon>Sphaerotilaceae</taxon>
        <taxon>Leptothrix</taxon>
    </lineage>
</organism>
<evidence type="ECO:0000259" key="1">
    <source>
        <dbReference type="Pfam" id="PF06850"/>
    </source>
</evidence>
<evidence type="ECO:0000313" key="3">
    <source>
        <dbReference type="Proteomes" id="UP000001693"/>
    </source>
</evidence>
<feature type="domain" description="PHB de-polymerase C-terminal" evidence="1">
    <location>
        <begin position="217"/>
        <end position="417"/>
    </location>
</feature>
<dbReference type="EMBL" id="CP001013">
    <property type="protein sequence ID" value="ACB36465.1"/>
    <property type="molecule type" value="Genomic_DNA"/>
</dbReference>
<protein>
    <submittedName>
        <fullName evidence="2">Polyhydroxyalkanoate depolymerase, intracellular</fullName>
    </submittedName>
</protein>
<dbReference type="HOGENOM" id="CLU_017495_0_0_4"/>
<dbReference type="Proteomes" id="UP000001693">
    <property type="component" value="Chromosome"/>
</dbReference>
<dbReference type="KEGG" id="lch:Lcho_4214"/>
<dbReference type="STRING" id="395495.Lcho_4214"/>
<evidence type="ECO:0000313" key="2">
    <source>
        <dbReference type="EMBL" id="ACB36465.1"/>
    </source>
</evidence>
<gene>
    <name evidence="2" type="ordered locus">Lcho_4214</name>
</gene>
<name>B1XYM9_LEPCP</name>
<dbReference type="InterPro" id="IPR029058">
    <property type="entry name" value="AB_hydrolase_fold"/>
</dbReference>
<dbReference type="InterPro" id="IPR051321">
    <property type="entry name" value="PHA/PHB_synthase"/>
</dbReference>
<dbReference type="PIRSF" id="PIRSF020818">
    <property type="entry name" value="PHB_depoly_PhaZ"/>
    <property type="match status" value="1"/>
</dbReference>
<dbReference type="NCBIfam" id="TIGR01849">
    <property type="entry name" value="PHB_depoly_PhaZ"/>
    <property type="match status" value="1"/>
</dbReference>
<sequence>MLYTAYQALTDFLHPWQQAASFVSTSLPGLMAQMPHWPAPPGARETAAACEVFSRLKLTHDHPGFGIRSVTVGEGADAREVPITERVIQRSAFGTLLRFEREDVAEAGDGGHPLPRVLIVAPLSGHFATLLADTAQTMLADHDVYITDWHNARLVPLSEGRFGLAEYVEHVIGFIETLGPGTHLLAVCQPCVPVLAAVALMAQRQHEAQPRSMTLMAGPIDTRINPTAVNELANSKPIEWFERNLVHAVPWRYPGANRRVYPGFLQLTAFVGMNPERHKKAFKDLYKLRVAGDHAPADATVRFYDEYFAVNDLPAEFYLETVAQVFQEHTLPRGEMTVNGERVDLGAIRRTALFTVEGERDDICAIGQTVAAHDLCTGIKPWLKQHHVQLGVGHYGVFSGRRWRQQIYPRVREMIHSLS</sequence>